<evidence type="ECO:0000256" key="6">
    <source>
        <dbReference type="ARBA" id="ARBA00022741"/>
    </source>
</evidence>
<feature type="domain" description="ABC transporter" evidence="10">
    <location>
        <begin position="6"/>
        <end position="251"/>
    </location>
</feature>
<sequence length="273" mass="30254">MNILEVEHLKIWDSLTGRILVTDSSFHLSQGECLAIVGESGSGKSLTCRALLRLNRSGLRQSGDIILNGINLSGLPEKEMRKLRGNRLCMIMQNGMRAFDPSRPVGAHLRETLAVHTPWSRSERSENVKRAMESVGFNDPCAVLARYPHELSGGMLQRVMIALAIVLEPDILIADEPTTALDAVTQFEVVEQFEQLRSRLGSSMIFVSHDLGVVKRIADRVLVMKDGEIIEQGETGEIFSSAQHPYTRYLVSSKMALQRHFRQLMGGDGVAEG</sequence>
<dbReference type="NCBIfam" id="NF047576">
    <property type="entry name" value="opine_ATP_CntF"/>
    <property type="match status" value="1"/>
</dbReference>
<dbReference type="Gene3D" id="3.40.50.300">
    <property type="entry name" value="P-loop containing nucleotide triphosphate hydrolases"/>
    <property type="match status" value="1"/>
</dbReference>
<dbReference type="InterPro" id="IPR003439">
    <property type="entry name" value="ABC_transporter-like_ATP-bd"/>
</dbReference>
<keyword evidence="8" id="KW-1278">Translocase</keyword>
<dbReference type="GO" id="GO:0016887">
    <property type="term" value="F:ATP hydrolysis activity"/>
    <property type="evidence" value="ECO:0007669"/>
    <property type="project" value="InterPro"/>
</dbReference>
<organism evidence="11 12">
    <name type="scientific">Brevibacillus reuszeri</name>
    <dbReference type="NCBI Taxonomy" id="54915"/>
    <lineage>
        <taxon>Bacteria</taxon>
        <taxon>Bacillati</taxon>
        <taxon>Bacillota</taxon>
        <taxon>Bacilli</taxon>
        <taxon>Bacillales</taxon>
        <taxon>Paenibacillaceae</taxon>
        <taxon>Brevibacillus</taxon>
    </lineage>
</organism>
<dbReference type="AlphaFoldDB" id="A0A0K9YPR8"/>
<dbReference type="PANTHER" id="PTHR43297:SF14">
    <property type="entry name" value="ATPASE AAA-TYPE CORE DOMAIN-CONTAINING PROTEIN"/>
    <property type="match status" value="1"/>
</dbReference>
<evidence type="ECO:0000313" key="11">
    <source>
        <dbReference type="EMBL" id="KNB70671.1"/>
    </source>
</evidence>
<reference evidence="12" key="1">
    <citation type="submission" date="2015-07" db="EMBL/GenBank/DDBJ databases">
        <title>Genome sequencing project for genomic taxonomy and phylogenomics of Bacillus-like bacteria.</title>
        <authorList>
            <person name="Liu B."/>
            <person name="Wang J."/>
            <person name="Zhu Y."/>
            <person name="Liu G."/>
            <person name="Chen Q."/>
            <person name="Chen Z."/>
            <person name="Lan J."/>
            <person name="Che J."/>
            <person name="Ge C."/>
            <person name="Shi H."/>
            <person name="Pan Z."/>
            <person name="Liu X."/>
        </authorList>
    </citation>
    <scope>NUCLEOTIDE SEQUENCE [LARGE SCALE GENOMIC DNA]</scope>
    <source>
        <strain evidence="12">DSM 9887</strain>
    </source>
</reference>
<dbReference type="InterPro" id="IPR017871">
    <property type="entry name" value="ABC_transporter-like_CS"/>
</dbReference>
<dbReference type="PROSITE" id="PS00211">
    <property type="entry name" value="ABC_TRANSPORTER_1"/>
    <property type="match status" value="1"/>
</dbReference>
<dbReference type="PROSITE" id="PS50893">
    <property type="entry name" value="ABC_TRANSPORTER_2"/>
    <property type="match status" value="1"/>
</dbReference>
<evidence type="ECO:0000256" key="8">
    <source>
        <dbReference type="ARBA" id="ARBA00022967"/>
    </source>
</evidence>
<name>A0A0K9YPR8_9BACL</name>
<dbReference type="GO" id="GO:0005886">
    <property type="term" value="C:plasma membrane"/>
    <property type="evidence" value="ECO:0007669"/>
    <property type="project" value="UniProtKB-SubCell"/>
</dbReference>
<dbReference type="SMART" id="SM00382">
    <property type="entry name" value="AAA"/>
    <property type="match status" value="1"/>
</dbReference>
<keyword evidence="3" id="KW-0813">Transport</keyword>
<keyword evidence="4" id="KW-1003">Cell membrane</keyword>
<evidence type="ECO:0000313" key="12">
    <source>
        <dbReference type="Proteomes" id="UP000036834"/>
    </source>
</evidence>
<comment type="similarity">
    <text evidence="2">Belongs to the ABC transporter superfamily.</text>
</comment>
<dbReference type="CDD" id="cd03257">
    <property type="entry name" value="ABC_NikE_OppD_transporters"/>
    <property type="match status" value="1"/>
</dbReference>
<evidence type="ECO:0000256" key="4">
    <source>
        <dbReference type="ARBA" id="ARBA00022475"/>
    </source>
</evidence>
<evidence type="ECO:0000256" key="1">
    <source>
        <dbReference type="ARBA" id="ARBA00004202"/>
    </source>
</evidence>
<comment type="caution">
    <text evidence="11">The sequence shown here is derived from an EMBL/GenBank/DDBJ whole genome shotgun (WGS) entry which is preliminary data.</text>
</comment>
<keyword evidence="9" id="KW-0472">Membrane</keyword>
<proteinExistence type="inferred from homology"/>
<evidence type="ECO:0000256" key="7">
    <source>
        <dbReference type="ARBA" id="ARBA00022840"/>
    </source>
</evidence>
<evidence type="ECO:0000259" key="10">
    <source>
        <dbReference type="PROSITE" id="PS50893"/>
    </source>
</evidence>
<dbReference type="PATRIC" id="fig|54915.3.peg.2565"/>
<protein>
    <submittedName>
        <fullName evidence="11">Peptide ABC transporter ATP-binding protein</fullName>
    </submittedName>
</protein>
<evidence type="ECO:0000256" key="2">
    <source>
        <dbReference type="ARBA" id="ARBA00005417"/>
    </source>
</evidence>
<keyword evidence="7 11" id="KW-0067">ATP-binding</keyword>
<keyword evidence="5" id="KW-0997">Cell inner membrane</keyword>
<dbReference type="PANTHER" id="PTHR43297">
    <property type="entry name" value="OLIGOPEPTIDE TRANSPORT ATP-BINDING PROTEIN APPD"/>
    <property type="match status" value="1"/>
</dbReference>
<dbReference type="STRING" id="54915.ADS79_17470"/>
<dbReference type="InterPro" id="IPR027417">
    <property type="entry name" value="P-loop_NTPase"/>
</dbReference>
<dbReference type="GO" id="GO:0005524">
    <property type="term" value="F:ATP binding"/>
    <property type="evidence" value="ECO:0007669"/>
    <property type="project" value="UniProtKB-KW"/>
</dbReference>
<comment type="subcellular location">
    <subcellularLocation>
        <location evidence="1">Cell membrane</location>
        <topology evidence="1">Peripheral membrane protein</topology>
    </subcellularLocation>
</comment>
<evidence type="ECO:0000256" key="3">
    <source>
        <dbReference type="ARBA" id="ARBA00022448"/>
    </source>
</evidence>
<dbReference type="InterPro" id="IPR050388">
    <property type="entry name" value="ABC_Ni/Peptide_Import"/>
</dbReference>
<dbReference type="Proteomes" id="UP000036834">
    <property type="component" value="Unassembled WGS sequence"/>
</dbReference>
<dbReference type="NCBIfam" id="NF047578">
    <property type="entry name" value="opine_ATP_CntD"/>
    <property type="match status" value="1"/>
</dbReference>
<keyword evidence="6" id="KW-0547">Nucleotide-binding</keyword>
<evidence type="ECO:0000256" key="5">
    <source>
        <dbReference type="ARBA" id="ARBA00022519"/>
    </source>
</evidence>
<dbReference type="RefSeq" id="WP_049739683.1">
    <property type="nucleotide sequence ID" value="NZ_BJON01000014.1"/>
</dbReference>
<accession>A0A0K9YPR8</accession>
<dbReference type="Pfam" id="PF00005">
    <property type="entry name" value="ABC_tran"/>
    <property type="match status" value="1"/>
</dbReference>
<dbReference type="OrthoDB" id="9802264at2"/>
<dbReference type="SUPFAM" id="SSF52540">
    <property type="entry name" value="P-loop containing nucleoside triphosphate hydrolases"/>
    <property type="match status" value="1"/>
</dbReference>
<dbReference type="InterPro" id="IPR003593">
    <property type="entry name" value="AAA+_ATPase"/>
</dbReference>
<gene>
    <name evidence="11" type="ORF">ADS79_17470</name>
</gene>
<evidence type="ECO:0000256" key="9">
    <source>
        <dbReference type="ARBA" id="ARBA00023136"/>
    </source>
</evidence>
<dbReference type="EMBL" id="LGIQ01000009">
    <property type="protein sequence ID" value="KNB70671.1"/>
    <property type="molecule type" value="Genomic_DNA"/>
</dbReference>